<name>B0DDD1_LACBS</name>
<dbReference type="OrthoDB" id="10439032at2759"/>
<proteinExistence type="predicted"/>
<dbReference type="GeneID" id="6077530"/>
<feature type="region of interest" description="Disordered" evidence="1">
    <location>
        <begin position="1"/>
        <end position="35"/>
    </location>
</feature>
<dbReference type="HOGENOM" id="CLU_2158830_0_0_1"/>
<dbReference type="AlphaFoldDB" id="B0DDD1"/>
<feature type="region of interest" description="Disordered" evidence="1">
    <location>
        <begin position="76"/>
        <end position="106"/>
    </location>
</feature>
<dbReference type="RefSeq" id="XP_001881846.1">
    <property type="nucleotide sequence ID" value="XM_001881811.1"/>
</dbReference>
<evidence type="ECO:0000256" key="1">
    <source>
        <dbReference type="SAM" id="MobiDB-lite"/>
    </source>
</evidence>
<evidence type="ECO:0000313" key="3">
    <source>
        <dbReference type="Proteomes" id="UP000001194"/>
    </source>
</evidence>
<sequence length="126" mass="13647">MAMSRSGALELTGAEVDANDADRVPEPNAEPDVRDEDTVLADIDGNGGGTLSIVAEHELSQNVNVCAPTKSNVAAPSVAAMEKSRLSSSRKRRDVTRTRIRPRFGGKRREYNVPAIVVVRKDDMQD</sequence>
<dbReference type="EMBL" id="DS547104">
    <property type="protein sequence ID" value="EDR07454.1"/>
    <property type="molecule type" value="Genomic_DNA"/>
</dbReference>
<dbReference type="InParanoid" id="B0DDD1"/>
<dbReference type="Proteomes" id="UP000001194">
    <property type="component" value="Unassembled WGS sequence"/>
</dbReference>
<gene>
    <name evidence="2" type="ORF">LACBIDRAFT_327959</name>
</gene>
<feature type="compositionally biased region" description="Basic residues" evidence="1">
    <location>
        <begin position="88"/>
        <end position="106"/>
    </location>
</feature>
<keyword evidence="3" id="KW-1185">Reference proteome</keyword>
<accession>B0DDD1</accession>
<organism evidence="3">
    <name type="scientific">Laccaria bicolor (strain S238N-H82 / ATCC MYA-4686)</name>
    <name type="common">Bicoloured deceiver</name>
    <name type="synonym">Laccaria laccata var. bicolor</name>
    <dbReference type="NCBI Taxonomy" id="486041"/>
    <lineage>
        <taxon>Eukaryota</taxon>
        <taxon>Fungi</taxon>
        <taxon>Dikarya</taxon>
        <taxon>Basidiomycota</taxon>
        <taxon>Agaricomycotina</taxon>
        <taxon>Agaricomycetes</taxon>
        <taxon>Agaricomycetidae</taxon>
        <taxon>Agaricales</taxon>
        <taxon>Agaricineae</taxon>
        <taxon>Hydnangiaceae</taxon>
        <taxon>Laccaria</taxon>
    </lineage>
</organism>
<evidence type="ECO:0000313" key="2">
    <source>
        <dbReference type="EMBL" id="EDR07454.1"/>
    </source>
</evidence>
<protein>
    <submittedName>
        <fullName evidence="2">Predicted protein</fullName>
    </submittedName>
</protein>
<reference evidence="2 3" key="1">
    <citation type="journal article" date="2008" name="Nature">
        <title>The genome of Laccaria bicolor provides insights into mycorrhizal symbiosis.</title>
        <authorList>
            <person name="Martin F."/>
            <person name="Aerts A."/>
            <person name="Ahren D."/>
            <person name="Brun A."/>
            <person name="Danchin E.G.J."/>
            <person name="Duchaussoy F."/>
            <person name="Gibon J."/>
            <person name="Kohler A."/>
            <person name="Lindquist E."/>
            <person name="Pereda V."/>
            <person name="Salamov A."/>
            <person name="Shapiro H.J."/>
            <person name="Wuyts J."/>
            <person name="Blaudez D."/>
            <person name="Buee M."/>
            <person name="Brokstein P."/>
            <person name="Canbaeck B."/>
            <person name="Cohen D."/>
            <person name="Courty P.E."/>
            <person name="Coutinho P.M."/>
            <person name="Delaruelle C."/>
            <person name="Detter J.C."/>
            <person name="Deveau A."/>
            <person name="DiFazio S."/>
            <person name="Duplessis S."/>
            <person name="Fraissinet-Tachet L."/>
            <person name="Lucic E."/>
            <person name="Frey-Klett P."/>
            <person name="Fourrey C."/>
            <person name="Feussner I."/>
            <person name="Gay G."/>
            <person name="Grimwood J."/>
            <person name="Hoegger P.J."/>
            <person name="Jain P."/>
            <person name="Kilaru S."/>
            <person name="Labbe J."/>
            <person name="Lin Y.C."/>
            <person name="Legue V."/>
            <person name="Le Tacon F."/>
            <person name="Marmeisse R."/>
            <person name="Melayah D."/>
            <person name="Montanini B."/>
            <person name="Muratet M."/>
            <person name="Nehls U."/>
            <person name="Niculita-Hirzel H."/>
            <person name="Oudot-Le Secq M.P."/>
            <person name="Peter M."/>
            <person name="Quesneville H."/>
            <person name="Rajashekar B."/>
            <person name="Reich M."/>
            <person name="Rouhier N."/>
            <person name="Schmutz J."/>
            <person name="Yin T."/>
            <person name="Chalot M."/>
            <person name="Henrissat B."/>
            <person name="Kuees U."/>
            <person name="Lucas S."/>
            <person name="Van de Peer Y."/>
            <person name="Podila G.K."/>
            <person name="Polle A."/>
            <person name="Pukkila P.J."/>
            <person name="Richardson P.M."/>
            <person name="Rouze P."/>
            <person name="Sanders I.R."/>
            <person name="Stajich J.E."/>
            <person name="Tunlid A."/>
            <person name="Tuskan G."/>
            <person name="Grigoriev I.V."/>
        </authorList>
    </citation>
    <scope>NUCLEOTIDE SEQUENCE [LARGE SCALE GENOMIC DNA]</scope>
    <source>
        <strain evidence="3">S238N-H82 / ATCC MYA-4686</strain>
    </source>
</reference>
<dbReference type="KEGG" id="lbc:LACBIDRAFT_327959"/>